<proteinExistence type="predicted"/>
<accession>A0A178CY01</accession>
<dbReference type="Proteomes" id="UP000185904">
    <property type="component" value="Unassembled WGS sequence"/>
</dbReference>
<name>A0A178CY01_9EURO</name>
<evidence type="ECO:0000313" key="3">
    <source>
        <dbReference type="Proteomes" id="UP000185904"/>
    </source>
</evidence>
<evidence type="ECO:0000256" key="1">
    <source>
        <dbReference type="SAM" id="MobiDB-lite"/>
    </source>
</evidence>
<protein>
    <submittedName>
        <fullName evidence="2">Uncharacterized protein</fullName>
    </submittedName>
</protein>
<organism evidence="2 3">
    <name type="scientific">Fonsecaea nubica</name>
    <dbReference type="NCBI Taxonomy" id="856822"/>
    <lineage>
        <taxon>Eukaryota</taxon>
        <taxon>Fungi</taxon>
        <taxon>Dikarya</taxon>
        <taxon>Ascomycota</taxon>
        <taxon>Pezizomycotina</taxon>
        <taxon>Eurotiomycetes</taxon>
        <taxon>Chaetothyriomycetidae</taxon>
        <taxon>Chaetothyriales</taxon>
        <taxon>Herpotrichiellaceae</taxon>
        <taxon>Fonsecaea</taxon>
    </lineage>
</organism>
<gene>
    <name evidence="2" type="ORF">AYO20_06931</name>
</gene>
<feature type="compositionally biased region" description="Polar residues" evidence="1">
    <location>
        <begin position="153"/>
        <end position="164"/>
    </location>
</feature>
<dbReference type="RefSeq" id="XP_022498767.1">
    <property type="nucleotide sequence ID" value="XM_022645219.1"/>
</dbReference>
<dbReference type="EMBL" id="LVCJ01000046">
    <property type="protein sequence ID" value="OAL33755.1"/>
    <property type="molecule type" value="Genomic_DNA"/>
</dbReference>
<dbReference type="AlphaFoldDB" id="A0A178CY01"/>
<keyword evidence="3" id="KW-1185">Reference proteome</keyword>
<sequence length="201" mass="21971">MARSGKITGPPPLRRSAVISSSVMPGSFSDFNRATPNYMTSSRLHALPIHAVQQLSRSRARLREAYSSAAAEQRNHTMEEIIKMQIPCLDAMIEEANRTAQIFYGSIRTTTVDMAQLGHSTPPRAPTSSPCNSVRATLWPPLPVDDATRSRSKNQTRTVRNTYDAQAEPPDVGRPGSARLLLEAIGISAAAQHVGHDDREL</sequence>
<dbReference type="GeneID" id="34590344"/>
<feature type="compositionally biased region" description="Polar residues" evidence="1">
    <location>
        <begin position="126"/>
        <end position="135"/>
    </location>
</feature>
<reference evidence="2 3" key="1">
    <citation type="submission" date="2016-03" db="EMBL/GenBank/DDBJ databases">
        <title>The draft genome sequence of Fonsecaea nubica causative agent of cutaneous subcutaneous infection in human host.</title>
        <authorList>
            <person name="Costa F."/>
            <person name="Sybren D.H."/>
            <person name="Raittz R.T."/>
            <person name="Weiss V.A."/>
            <person name="Leao A.C."/>
            <person name="Gomes R."/>
            <person name="De Souza E.M."/>
            <person name="Pedrosa F.O."/>
            <person name="Steffens M.B."/>
            <person name="Bombassaro A."/>
            <person name="Tadra-Sfeir M.Z."/>
            <person name="Moreno L.F."/>
            <person name="Najafzadeh M.J."/>
            <person name="Felipe M.S."/>
            <person name="Teixeira M."/>
            <person name="Sun J."/>
            <person name="Xi L."/>
            <person name="Castro M.A."/>
            <person name="Vicente V.A."/>
        </authorList>
    </citation>
    <scope>NUCLEOTIDE SEQUENCE [LARGE SCALE GENOMIC DNA]</scope>
    <source>
        <strain evidence="2 3">CBS 269.64</strain>
    </source>
</reference>
<comment type="caution">
    <text evidence="2">The sequence shown here is derived from an EMBL/GenBank/DDBJ whole genome shotgun (WGS) entry which is preliminary data.</text>
</comment>
<feature type="region of interest" description="Disordered" evidence="1">
    <location>
        <begin position="119"/>
        <end position="176"/>
    </location>
</feature>
<evidence type="ECO:0000313" key="2">
    <source>
        <dbReference type="EMBL" id="OAL33755.1"/>
    </source>
</evidence>